<keyword evidence="2" id="KW-0808">Transferase</keyword>
<name>A0A7G9STF3_9GAMM</name>
<dbReference type="CDD" id="cd01166">
    <property type="entry name" value="KdgK"/>
    <property type="match status" value="1"/>
</dbReference>
<dbReference type="InterPro" id="IPR011611">
    <property type="entry name" value="PfkB_dom"/>
</dbReference>
<keyword evidence="3 5" id="KW-0418">Kinase</keyword>
<dbReference type="EMBL" id="CP060719">
    <property type="protein sequence ID" value="QNN71128.1"/>
    <property type="molecule type" value="Genomic_DNA"/>
</dbReference>
<dbReference type="PANTHER" id="PTHR43320">
    <property type="entry name" value="SUGAR KINASE"/>
    <property type="match status" value="1"/>
</dbReference>
<protein>
    <submittedName>
        <fullName evidence="5">Sugar kinase</fullName>
    </submittedName>
</protein>
<evidence type="ECO:0000313" key="5">
    <source>
        <dbReference type="EMBL" id="QNN71128.1"/>
    </source>
</evidence>
<comment type="similarity">
    <text evidence="1">Belongs to the carbohydrate kinase PfkB family.</text>
</comment>
<accession>A0A7G9STF3</accession>
<evidence type="ECO:0000256" key="1">
    <source>
        <dbReference type="ARBA" id="ARBA00010688"/>
    </source>
</evidence>
<dbReference type="RefSeq" id="WP_187553643.1">
    <property type="nucleotide sequence ID" value="NZ_BMZL01000002.1"/>
</dbReference>
<evidence type="ECO:0000256" key="2">
    <source>
        <dbReference type="ARBA" id="ARBA00022679"/>
    </source>
</evidence>
<evidence type="ECO:0000259" key="4">
    <source>
        <dbReference type="Pfam" id="PF00294"/>
    </source>
</evidence>
<gene>
    <name evidence="5" type="ORF">H9L16_06060</name>
</gene>
<feature type="domain" description="Carbohydrate kinase PfkB" evidence="4">
    <location>
        <begin position="5"/>
        <end position="311"/>
    </location>
</feature>
<dbReference type="AlphaFoldDB" id="A0A7G9STF3"/>
<dbReference type="KEGG" id="tcn:H9L16_06060"/>
<dbReference type="PANTHER" id="PTHR43320:SF2">
    <property type="entry name" value="2-DEHYDRO-3-DEOXYGLUCONOKINASE_2-DEHYDRO-3-DEOXYGALACTONOKINASE"/>
    <property type="match status" value="1"/>
</dbReference>
<sequence length="340" mass="35543">MMTDRVLCFGELLLRLAAPGNELLLQRPHLDVHVGGAEANVAVALAGFGHAVAMAGTLADNALGRAARDQLRRNGVDTTALAFAPGRMGLYFYTTGAGQRPSEVLYDRAHSAFADAPAQSHDWPALVAGTRLLHLSGITPALGPGTAQAALDGARAARAHGALVCFDGNFRAKLWAAWDSDPPTILRGLFAQADIAFADHRDIGLVLGTTFEADDPQTRFATAAGAAFAAFPHLQRIACTTRTQSSVDHHRLGALMATRDGALHVCPSMELAGIVDRIGAGDAFAAGVLHGVLSAMDDADSLAFGLASGVLKHYLPGDACTLGIDEVMALVNGERLDVRR</sequence>
<dbReference type="InterPro" id="IPR029056">
    <property type="entry name" value="Ribokinase-like"/>
</dbReference>
<dbReference type="InterPro" id="IPR052700">
    <property type="entry name" value="Carb_kinase_PfkB-like"/>
</dbReference>
<reference evidence="5 6" key="1">
    <citation type="submission" date="2020-08" db="EMBL/GenBank/DDBJ databases">
        <title>Genome sequence of Thermomonas carbonis KCTC 42013T.</title>
        <authorList>
            <person name="Hyun D.-W."/>
            <person name="Bae J.-W."/>
        </authorList>
    </citation>
    <scope>NUCLEOTIDE SEQUENCE [LARGE SCALE GENOMIC DNA]</scope>
    <source>
        <strain evidence="5 6">KCTC 42013</strain>
    </source>
</reference>
<keyword evidence="6" id="KW-1185">Reference proteome</keyword>
<dbReference type="Pfam" id="PF00294">
    <property type="entry name" value="PfkB"/>
    <property type="match status" value="1"/>
</dbReference>
<evidence type="ECO:0000313" key="6">
    <source>
        <dbReference type="Proteomes" id="UP000515804"/>
    </source>
</evidence>
<evidence type="ECO:0000256" key="3">
    <source>
        <dbReference type="ARBA" id="ARBA00022777"/>
    </source>
</evidence>
<dbReference type="SUPFAM" id="SSF53613">
    <property type="entry name" value="Ribokinase-like"/>
    <property type="match status" value="1"/>
</dbReference>
<dbReference type="Proteomes" id="UP000515804">
    <property type="component" value="Chromosome"/>
</dbReference>
<dbReference type="Gene3D" id="3.40.1190.20">
    <property type="match status" value="1"/>
</dbReference>
<proteinExistence type="inferred from homology"/>
<organism evidence="5 6">
    <name type="scientific">Thermomonas carbonis</name>
    <dbReference type="NCBI Taxonomy" id="1463158"/>
    <lineage>
        <taxon>Bacteria</taxon>
        <taxon>Pseudomonadati</taxon>
        <taxon>Pseudomonadota</taxon>
        <taxon>Gammaproteobacteria</taxon>
        <taxon>Lysobacterales</taxon>
        <taxon>Lysobacteraceae</taxon>
        <taxon>Thermomonas</taxon>
    </lineage>
</organism>
<dbReference type="GO" id="GO:0016301">
    <property type="term" value="F:kinase activity"/>
    <property type="evidence" value="ECO:0007669"/>
    <property type="project" value="UniProtKB-KW"/>
</dbReference>